<organism evidence="2 3">
    <name type="scientific">Gordonia cholesterolivorans</name>
    <dbReference type="NCBI Taxonomy" id="559625"/>
    <lineage>
        <taxon>Bacteria</taxon>
        <taxon>Bacillati</taxon>
        <taxon>Actinomycetota</taxon>
        <taxon>Actinomycetes</taxon>
        <taxon>Mycobacteriales</taxon>
        <taxon>Gordoniaceae</taxon>
        <taxon>Gordonia</taxon>
    </lineage>
</organism>
<keyword evidence="3" id="KW-1185">Reference proteome</keyword>
<evidence type="ECO:0000313" key="3">
    <source>
        <dbReference type="Proteomes" id="UP001501170"/>
    </source>
</evidence>
<evidence type="ECO:0000313" key="2">
    <source>
        <dbReference type="EMBL" id="GAA2386131.1"/>
    </source>
</evidence>
<dbReference type="Gene3D" id="3.10.180.10">
    <property type="entry name" value="2,3-Dihydroxybiphenyl 1,2-Dioxygenase, domain 1"/>
    <property type="match status" value="2"/>
</dbReference>
<dbReference type="PANTHER" id="PTHR36503:SF1">
    <property type="entry name" value="BLR2520 PROTEIN"/>
    <property type="match status" value="1"/>
</dbReference>
<proteinExistence type="predicted"/>
<reference evidence="2 3" key="1">
    <citation type="journal article" date="2019" name="Int. J. Syst. Evol. Microbiol.">
        <title>The Global Catalogue of Microorganisms (GCM) 10K type strain sequencing project: providing services to taxonomists for standard genome sequencing and annotation.</title>
        <authorList>
            <consortium name="The Broad Institute Genomics Platform"/>
            <consortium name="The Broad Institute Genome Sequencing Center for Infectious Disease"/>
            <person name="Wu L."/>
            <person name="Ma J."/>
        </authorList>
    </citation>
    <scope>NUCLEOTIDE SEQUENCE [LARGE SCALE GENOMIC DNA]</scope>
    <source>
        <strain evidence="2 3">JCM 16227</strain>
    </source>
</reference>
<gene>
    <name evidence="2" type="ORF">GCM10009855_27890</name>
</gene>
<name>A0ABN3HR02_9ACTN</name>
<sequence>MTNINTLTLQVADVEAAKSFYDEAFGIGDRLRFEQAMPPTSGFRGFVISLVVAGPAVVDSFIEPAIAAGARVVKPAKKSFWGYGGVLQAPDGTLWKIAASSKKPTGAPLRVVDSLVLLLGISDITASKAFYVDHGLTVAKSYGRKYVEFEAADGAVTLALYGRKAAAKDAGVPPEGSGSHRLVVGSDADAFVDPDGFAWSPASLTSDQPLSAQPRRADAGGATA</sequence>
<dbReference type="RefSeq" id="WP_045540223.1">
    <property type="nucleotide sequence ID" value="NZ_BAAARB010000015.1"/>
</dbReference>
<feature type="region of interest" description="Disordered" evidence="1">
    <location>
        <begin position="200"/>
        <end position="224"/>
    </location>
</feature>
<dbReference type="SUPFAM" id="SSF54593">
    <property type="entry name" value="Glyoxalase/Bleomycin resistance protein/Dihydroxybiphenyl dioxygenase"/>
    <property type="match status" value="1"/>
</dbReference>
<dbReference type="PANTHER" id="PTHR36503">
    <property type="entry name" value="BLR2520 PROTEIN"/>
    <property type="match status" value="1"/>
</dbReference>
<dbReference type="InterPro" id="IPR029068">
    <property type="entry name" value="Glyas_Bleomycin-R_OHBP_Dase"/>
</dbReference>
<comment type="caution">
    <text evidence="2">The sequence shown here is derived from an EMBL/GenBank/DDBJ whole genome shotgun (WGS) entry which is preliminary data.</text>
</comment>
<dbReference type="EMBL" id="BAAARB010000015">
    <property type="protein sequence ID" value="GAA2386131.1"/>
    <property type="molecule type" value="Genomic_DNA"/>
</dbReference>
<feature type="compositionally biased region" description="Polar residues" evidence="1">
    <location>
        <begin position="202"/>
        <end position="211"/>
    </location>
</feature>
<evidence type="ECO:0000256" key="1">
    <source>
        <dbReference type="SAM" id="MobiDB-lite"/>
    </source>
</evidence>
<protein>
    <submittedName>
        <fullName evidence="2">Glyoxalase</fullName>
    </submittedName>
</protein>
<accession>A0ABN3HR02</accession>
<dbReference type="Proteomes" id="UP001501170">
    <property type="component" value="Unassembled WGS sequence"/>
</dbReference>